<reference evidence="1" key="1">
    <citation type="submission" date="2020-06" db="EMBL/GenBank/DDBJ databases">
        <authorList>
            <person name="Li T."/>
            <person name="Hu X."/>
            <person name="Zhang T."/>
            <person name="Song X."/>
            <person name="Zhang H."/>
            <person name="Dai N."/>
            <person name="Sheng W."/>
            <person name="Hou X."/>
            <person name="Wei L."/>
        </authorList>
    </citation>
    <scope>NUCLEOTIDE SEQUENCE</scope>
    <source>
        <strain evidence="1">KEN8</strain>
        <tissue evidence="1">Leaf</tissue>
    </source>
</reference>
<sequence>MSRIYDSWERIVGAVLLREQLRQIASCHSSSPGSSMSSSFRLSFESPHHDISVNFQQTFGDMIQLASQCDANDDDWERLLPPDYREIVSRSVSPLNYATRKELYLKLCDFPILIDGGELSFVLDKETGKKCFMIGGKGLKISPGAAPFWEWTPSWHWEWTSYPHSRFSKVIELKSVWWLDVKGKIKLQTLTPKTTYAAYLVFKLAKRYEGLELATAIIRFVNESGGDDTRKQSRIVHLQPPRKPGSRQTAVIRRDDDGWMEVEMGSCRRCQTPLKIALVSAEEVEALASTSLLVGALASAIVLVEASASTNGSFGESAPTGWAEELRLKSLARGPFLALFLLGKVIEAFRNLLDCPADLLDVSFEVKCRVMDVDSCDIVLTHDEFRLLEENHNSSLPFGFLFPSPGDRLKHPPSGFFTV</sequence>
<name>A0AAW2LJC0_9LAMI</name>
<dbReference type="AlphaFoldDB" id="A0AAW2LJC0"/>
<comment type="caution">
    <text evidence="1">The sequence shown here is derived from an EMBL/GenBank/DDBJ whole genome shotgun (WGS) entry which is preliminary data.</text>
</comment>
<dbReference type="PANTHER" id="PTHR32278">
    <property type="entry name" value="F-BOX DOMAIN-CONTAINING PROTEIN"/>
    <property type="match status" value="1"/>
</dbReference>
<reference evidence="1" key="2">
    <citation type="journal article" date="2024" name="Plant">
        <title>Genomic evolution and insights into agronomic trait innovations of Sesamum species.</title>
        <authorList>
            <person name="Miao H."/>
            <person name="Wang L."/>
            <person name="Qu L."/>
            <person name="Liu H."/>
            <person name="Sun Y."/>
            <person name="Le M."/>
            <person name="Wang Q."/>
            <person name="Wei S."/>
            <person name="Zheng Y."/>
            <person name="Lin W."/>
            <person name="Duan Y."/>
            <person name="Cao H."/>
            <person name="Xiong S."/>
            <person name="Wang X."/>
            <person name="Wei L."/>
            <person name="Li C."/>
            <person name="Ma Q."/>
            <person name="Ju M."/>
            <person name="Zhao R."/>
            <person name="Li G."/>
            <person name="Mu C."/>
            <person name="Tian Q."/>
            <person name="Mei H."/>
            <person name="Zhang T."/>
            <person name="Gao T."/>
            <person name="Zhang H."/>
        </authorList>
    </citation>
    <scope>NUCLEOTIDE SEQUENCE</scope>
    <source>
        <strain evidence="1">KEN8</strain>
    </source>
</reference>
<evidence type="ECO:0000313" key="1">
    <source>
        <dbReference type="EMBL" id="KAL0318276.1"/>
    </source>
</evidence>
<dbReference type="Pfam" id="PF14299">
    <property type="entry name" value="PP2"/>
    <property type="match status" value="1"/>
</dbReference>
<accession>A0AAW2LJC0</accession>
<dbReference type="EMBL" id="JACGWM010000017">
    <property type="protein sequence ID" value="KAL0318276.1"/>
    <property type="molecule type" value="Genomic_DNA"/>
</dbReference>
<dbReference type="PANTHER" id="PTHR32278:SF116">
    <property type="entry name" value="F-BOX PROTEIN PP2-B10-LIKE"/>
    <property type="match status" value="1"/>
</dbReference>
<gene>
    <name evidence="1" type="ORF">Scaly_2847700</name>
</gene>
<proteinExistence type="predicted"/>
<protein>
    <submittedName>
        <fullName evidence="1">Uncharacterized protein</fullName>
    </submittedName>
</protein>
<organism evidence="1">
    <name type="scientific">Sesamum calycinum</name>
    <dbReference type="NCBI Taxonomy" id="2727403"/>
    <lineage>
        <taxon>Eukaryota</taxon>
        <taxon>Viridiplantae</taxon>
        <taxon>Streptophyta</taxon>
        <taxon>Embryophyta</taxon>
        <taxon>Tracheophyta</taxon>
        <taxon>Spermatophyta</taxon>
        <taxon>Magnoliopsida</taxon>
        <taxon>eudicotyledons</taxon>
        <taxon>Gunneridae</taxon>
        <taxon>Pentapetalae</taxon>
        <taxon>asterids</taxon>
        <taxon>lamiids</taxon>
        <taxon>Lamiales</taxon>
        <taxon>Pedaliaceae</taxon>
        <taxon>Sesamum</taxon>
    </lineage>
</organism>
<dbReference type="InterPro" id="IPR025886">
    <property type="entry name" value="PP2-like"/>
</dbReference>